<dbReference type="AlphaFoldDB" id="A0A2N0YYB7"/>
<dbReference type="InterPro" id="IPR038765">
    <property type="entry name" value="Papain-like_cys_pep_sf"/>
</dbReference>
<dbReference type="EMBL" id="PISE01000045">
    <property type="protein sequence ID" value="PKG22248.1"/>
    <property type="molecule type" value="Genomic_DNA"/>
</dbReference>
<dbReference type="InterPro" id="IPR016997">
    <property type="entry name" value="UCP032442"/>
</dbReference>
<dbReference type="PANTHER" id="PTHR37806:SF1">
    <property type="entry name" value="PEPTIDASE C39-LIKE DOMAIN-CONTAINING PROTEIN"/>
    <property type="match status" value="1"/>
</dbReference>
<organism evidence="3 4">
    <name type="scientific">Niallia nealsonii</name>
    <dbReference type="NCBI Taxonomy" id="115979"/>
    <lineage>
        <taxon>Bacteria</taxon>
        <taxon>Bacillati</taxon>
        <taxon>Bacillota</taxon>
        <taxon>Bacilli</taxon>
        <taxon>Bacillales</taxon>
        <taxon>Bacillaceae</taxon>
        <taxon>Niallia</taxon>
    </lineage>
</organism>
<feature type="domain" description="Peptidase C39-like" evidence="2">
    <location>
        <begin position="88"/>
        <end position="253"/>
    </location>
</feature>
<feature type="transmembrane region" description="Helical" evidence="1">
    <location>
        <begin position="29"/>
        <end position="49"/>
    </location>
</feature>
<keyword evidence="1" id="KW-0472">Membrane</keyword>
<name>A0A2N0YYB7_9BACI</name>
<evidence type="ECO:0000313" key="3">
    <source>
        <dbReference type="EMBL" id="PKG22248.1"/>
    </source>
</evidence>
<keyword evidence="4" id="KW-1185">Reference proteome</keyword>
<evidence type="ECO:0000259" key="2">
    <source>
        <dbReference type="Pfam" id="PF13529"/>
    </source>
</evidence>
<sequence>METNGIILYSIIGLLFLIFLMIGKKVSLLIKTFLFSSLVAMTALGVYLLHFKNKEEIAFAKEITEQATKTISALAKKKIETVKASVKLDAPVISQLPELPRGCEVTSLAMLLQYAGIDADKMTLAKEITKDTTPYEKKNGKIYYGNPNDGFIGDMYSLEGPGLGVYHKPIAKLANNYLPDRVVDLTGSDFEDLKTVLSDDRPVWIITTSTFQKLSDDNFRTWVTPSGTIKITYSEHSVLVTGYDKDYVYFNDPLTNEKNKKAPIQTFIDAWVQMGSQAITYTNS</sequence>
<dbReference type="SUPFAM" id="SSF54001">
    <property type="entry name" value="Cysteine proteinases"/>
    <property type="match status" value="1"/>
</dbReference>
<dbReference type="Proteomes" id="UP000233375">
    <property type="component" value="Unassembled WGS sequence"/>
</dbReference>
<reference evidence="3 4" key="1">
    <citation type="journal article" date="2003" name="Int. J. Syst. Evol. Microbiol.">
        <title>Bacillus nealsonii sp. nov., isolated from a spacecraft-assembly facility, whose spores are gamma-radiation resistant.</title>
        <authorList>
            <person name="Venkateswaran K."/>
            <person name="Kempf M."/>
            <person name="Chen F."/>
            <person name="Satomi M."/>
            <person name="Nicholson W."/>
            <person name="Kern R."/>
        </authorList>
    </citation>
    <scope>NUCLEOTIDE SEQUENCE [LARGE SCALE GENOMIC DNA]</scope>
    <source>
        <strain evidence="3 4">FO-92</strain>
    </source>
</reference>
<dbReference type="CDD" id="cd02549">
    <property type="entry name" value="Peptidase_C39A"/>
    <property type="match status" value="1"/>
</dbReference>
<dbReference type="PIRSF" id="PIRSF032442">
    <property type="entry name" value="UCP032442"/>
    <property type="match status" value="1"/>
</dbReference>
<evidence type="ECO:0000313" key="4">
    <source>
        <dbReference type="Proteomes" id="UP000233375"/>
    </source>
</evidence>
<dbReference type="InterPro" id="IPR039563">
    <property type="entry name" value="Peptidase_C39_single_dom"/>
</dbReference>
<comment type="caution">
    <text evidence="3">The sequence shown here is derived from an EMBL/GenBank/DDBJ whole genome shotgun (WGS) entry which is preliminary data.</text>
</comment>
<dbReference type="InterPro" id="IPR039564">
    <property type="entry name" value="Peptidase_C39-like"/>
</dbReference>
<gene>
    <name evidence="3" type="ORF">CWS01_18285</name>
</gene>
<feature type="transmembrane region" description="Helical" evidence="1">
    <location>
        <begin position="6"/>
        <end position="22"/>
    </location>
</feature>
<accession>A0A2N0YYB7</accession>
<keyword evidence="1" id="KW-0812">Transmembrane</keyword>
<dbReference type="OrthoDB" id="1164310at2"/>
<proteinExistence type="predicted"/>
<keyword evidence="1" id="KW-1133">Transmembrane helix</keyword>
<dbReference type="PANTHER" id="PTHR37806">
    <property type="entry name" value="LMO0724 PROTEIN"/>
    <property type="match status" value="1"/>
</dbReference>
<dbReference type="Gene3D" id="3.90.70.10">
    <property type="entry name" value="Cysteine proteinases"/>
    <property type="match status" value="1"/>
</dbReference>
<dbReference type="Pfam" id="PF13529">
    <property type="entry name" value="Peptidase_C39_2"/>
    <property type="match status" value="1"/>
</dbReference>
<evidence type="ECO:0000256" key="1">
    <source>
        <dbReference type="SAM" id="Phobius"/>
    </source>
</evidence>
<protein>
    <recommendedName>
        <fullName evidence="2">Peptidase C39-like domain-containing protein</fullName>
    </recommendedName>
</protein>
<dbReference type="RefSeq" id="WP_101178645.1">
    <property type="nucleotide sequence ID" value="NZ_PISE01000045.1"/>
</dbReference>